<dbReference type="InterPro" id="IPR051317">
    <property type="entry name" value="Gfo/Idh/MocA_oxidoreduct"/>
</dbReference>
<evidence type="ECO:0000256" key="1">
    <source>
        <dbReference type="ARBA" id="ARBA00010928"/>
    </source>
</evidence>
<dbReference type="Gene3D" id="3.40.50.720">
    <property type="entry name" value="NAD(P)-binding Rossmann-like Domain"/>
    <property type="match status" value="1"/>
</dbReference>
<dbReference type="Gene3D" id="3.30.360.10">
    <property type="entry name" value="Dihydrodipicolinate Reductase, domain 2"/>
    <property type="match status" value="1"/>
</dbReference>
<gene>
    <name evidence="5" type="ORF">NLI96_g1683</name>
</gene>
<comment type="similarity">
    <text evidence="1">Belongs to the Gfo/Idh/MocA family.</text>
</comment>
<keyword evidence="2" id="KW-0560">Oxidoreductase</keyword>
<dbReference type="GO" id="GO:0000166">
    <property type="term" value="F:nucleotide binding"/>
    <property type="evidence" value="ECO:0007669"/>
    <property type="project" value="InterPro"/>
</dbReference>
<dbReference type="AlphaFoldDB" id="A0AAD5VCG7"/>
<evidence type="ECO:0000313" key="5">
    <source>
        <dbReference type="EMBL" id="KAJ3490103.1"/>
    </source>
</evidence>
<dbReference type="EMBL" id="JANAWD010000033">
    <property type="protein sequence ID" value="KAJ3490103.1"/>
    <property type="molecule type" value="Genomic_DNA"/>
</dbReference>
<evidence type="ECO:0000313" key="6">
    <source>
        <dbReference type="Proteomes" id="UP001212997"/>
    </source>
</evidence>
<evidence type="ECO:0008006" key="7">
    <source>
        <dbReference type="Google" id="ProtNLM"/>
    </source>
</evidence>
<keyword evidence="6" id="KW-1185">Reference proteome</keyword>
<organism evidence="5 6">
    <name type="scientific">Meripilus lineatus</name>
    <dbReference type="NCBI Taxonomy" id="2056292"/>
    <lineage>
        <taxon>Eukaryota</taxon>
        <taxon>Fungi</taxon>
        <taxon>Dikarya</taxon>
        <taxon>Basidiomycota</taxon>
        <taxon>Agaricomycotina</taxon>
        <taxon>Agaricomycetes</taxon>
        <taxon>Polyporales</taxon>
        <taxon>Meripilaceae</taxon>
        <taxon>Meripilus</taxon>
    </lineage>
</organism>
<name>A0AAD5VCG7_9APHY</name>
<dbReference type="GO" id="GO:0016491">
    <property type="term" value="F:oxidoreductase activity"/>
    <property type="evidence" value="ECO:0007669"/>
    <property type="project" value="UniProtKB-KW"/>
</dbReference>
<sequence length="390" mass="43246">MAPIRTCVLGVGLAGLTFHIPFVLAHPELFTLRAVLERKPTSPGGKLAERFGPSSAEGVRIYNSLDQVLADQDIELVIVGTPSETHYKFSKRILESGKHVLVDKPITSTFQETLDLGQLADSKNLILYPYQNRRWDTDFLALRALLSLPKSDPRSLGNIYEFESRFDRYRSTLKGTWKDLPLPANGLTFDLAAHLIDQVLVLFGRPAKVTAFIENLRGIGSPEVDDNFTILLHYPPLPVASEGVRPRSFTALLRGTSLSVHSPQLRYVVRGTLGTFHKFGVDPQEDQLKVIKSPQEIVDASNTQYGREPEEMYGTLESFAPGSEVEVVRSIWPSTARGEYAALFKDVASAIRNGTPPAVKWQESAEVIEIIELAHRSAMGGKTLEIPTRN</sequence>
<evidence type="ECO:0000259" key="3">
    <source>
        <dbReference type="Pfam" id="PF01408"/>
    </source>
</evidence>
<dbReference type="Proteomes" id="UP001212997">
    <property type="component" value="Unassembled WGS sequence"/>
</dbReference>
<dbReference type="PANTHER" id="PTHR43708">
    <property type="entry name" value="CONSERVED EXPRESSED OXIDOREDUCTASE (EUROFUNG)"/>
    <property type="match status" value="1"/>
</dbReference>
<evidence type="ECO:0000259" key="4">
    <source>
        <dbReference type="Pfam" id="PF02894"/>
    </source>
</evidence>
<protein>
    <recommendedName>
        <fullName evidence="7">Oxidoreductase</fullName>
    </recommendedName>
</protein>
<dbReference type="InterPro" id="IPR004104">
    <property type="entry name" value="Gfo/Idh/MocA-like_OxRdtase_C"/>
</dbReference>
<dbReference type="InterPro" id="IPR000683">
    <property type="entry name" value="Gfo/Idh/MocA-like_OxRdtase_N"/>
</dbReference>
<dbReference type="InterPro" id="IPR036291">
    <property type="entry name" value="NAD(P)-bd_dom_sf"/>
</dbReference>
<evidence type="ECO:0000256" key="2">
    <source>
        <dbReference type="ARBA" id="ARBA00023002"/>
    </source>
</evidence>
<reference evidence="5" key="1">
    <citation type="submission" date="2022-07" db="EMBL/GenBank/DDBJ databases">
        <title>Genome Sequence of Physisporinus lineatus.</title>
        <authorList>
            <person name="Buettner E."/>
        </authorList>
    </citation>
    <scope>NUCLEOTIDE SEQUENCE</scope>
    <source>
        <strain evidence="5">VT162</strain>
    </source>
</reference>
<dbReference type="Pfam" id="PF01408">
    <property type="entry name" value="GFO_IDH_MocA"/>
    <property type="match status" value="1"/>
</dbReference>
<proteinExistence type="inferred from homology"/>
<comment type="caution">
    <text evidence="5">The sequence shown here is derived from an EMBL/GenBank/DDBJ whole genome shotgun (WGS) entry which is preliminary data.</text>
</comment>
<dbReference type="Pfam" id="PF02894">
    <property type="entry name" value="GFO_IDH_MocA_C"/>
    <property type="match status" value="1"/>
</dbReference>
<dbReference type="SUPFAM" id="SSF51735">
    <property type="entry name" value="NAD(P)-binding Rossmann-fold domains"/>
    <property type="match status" value="1"/>
</dbReference>
<feature type="domain" description="Gfo/Idh/MocA-like oxidoreductase N-terminal" evidence="3">
    <location>
        <begin position="4"/>
        <end position="128"/>
    </location>
</feature>
<accession>A0AAD5VCG7</accession>
<dbReference type="PANTHER" id="PTHR43708:SF5">
    <property type="entry name" value="CONSERVED EXPRESSED OXIDOREDUCTASE (EUROFUNG)-RELATED"/>
    <property type="match status" value="1"/>
</dbReference>
<feature type="domain" description="Gfo/Idh/MocA-like oxidoreductase C-terminal" evidence="4">
    <location>
        <begin position="155"/>
        <end position="385"/>
    </location>
</feature>